<dbReference type="Pfam" id="PF12833">
    <property type="entry name" value="HTH_18"/>
    <property type="match status" value="1"/>
</dbReference>
<dbReference type="Pfam" id="PF22200">
    <property type="entry name" value="ExsA_N"/>
    <property type="match status" value="1"/>
</dbReference>
<dbReference type="AlphaFoldDB" id="A0A1G7S9E1"/>
<dbReference type="InterPro" id="IPR018060">
    <property type="entry name" value="HTH_AraC"/>
</dbReference>
<protein>
    <submittedName>
        <fullName evidence="5">AraC-type DNA-binding protein</fullName>
    </submittedName>
</protein>
<keyword evidence="6" id="KW-1185">Reference proteome</keyword>
<dbReference type="SUPFAM" id="SSF46689">
    <property type="entry name" value="Homeodomain-like"/>
    <property type="match status" value="2"/>
</dbReference>
<accession>A0A1G7S9E1</accession>
<dbReference type="Gene3D" id="1.10.10.60">
    <property type="entry name" value="Homeodomain-like"/>
    <property type="match status" value="1"/>
</dbReference>
<dbReference type="PROSITE" id="PS01124">
    <property type="entry name" value="HTH_ARAC_FAMILY_2"/>
    <property type="match status" value="1"/>
</dbReference>
<gene>
    <name evidence="5" type="ORF">SAMN04487996_11640</name>
</gene>
<evidence type="ECO:0000256" key="3">
    <source>
        <dbReference type="ARBA" id="ARBA00023163"/>
    </source>
</evidence>
<evidence type="ECO:0000313" key="6">
    <source>
        <dbReference type="Proteomes" id="UP000198748"/>
    </source>
</evidence>
<dbReference type="InterPro" id="IPR050204">
    <property type="entry name" value="AraC_XylS_family_regulators"/>
</dbReference>
<proteinExistence type="predicted"/>
<organism evidence="5 6">
    <name type="scientific">Dyadobacter soli</name>
    <dbReference type="NCBI Taxonomy" id="659014"/>
    <lineage>
        <taxon>Bacteria</taxon>
        <taxon>Pseudomonadati</taxon>
        <taxon>Bacteroidota</taxon>
        <taxon>Cytophagia</taxon>
        <taxon>Cytophagales</taxon>
        <taxon>Spirosomataceae</taxon>
        <taxon>Dyadobacter</taxon>
    </lineage>
</organism>
<dbReference type="EMBL" id="FNAN01000016">
    <property type="protein sequence ID" value="SDG19542.1"/>
    <property type="molecule type" value="Genomic_DNA"/>
</dbReference>
<dbReference type="GO" id="GO:0043565">
    <property type="term" value="F:sequence-specific DNA binding"/>
    <property type="evidence" value="ECO:0007669"/>
    <property type="project" value="InterPro"/>
</dbReference>
<reference evidence="6" key="1">
    <citation type="submission" date="2016-10" db="EMBL/GenBank/DDBJ databases">
        <authorList>
            <person name="Varghese N."/>
            <person name="Submissions S."/>
        </authorList>
    </citation>
    <scope>NUCLEOTIDE SEQUENCE [LARGE SCALE GENOMIC DNA]</scope>
    <source>
        <strain evidence="6">DSM 25329</strain>
    </source>
</reference>
<evidence type="ECO:0000256" key="1">
    <source>
        <dbReference type="ARBA" id="ARBA00023015"/>
    </source>
</evidence>
<dbReference type="SMART" id="SM00342">
    <property type="entry name" value="HTH_ARAC"/>
    <property type="match status" value="1"/>
</dbReference>
<keyword evidence="2 5" id="KW-0238">DNA-binding</keyword>
<dbReference type="Proteomes" id="UP000198748">
    <property type="component" value="Unassembled WGS sequence"/>
</dbReference>
<keyword evidence="1" id="KW-0805">Transcription regulation</keyword>
<name>A0A1G7S9E1_9BACT</name>
<evidence type="ECO:0000259" key="4">
    <source>
        <dbReference type="PROSITE" id="PS01124"/>
    </source>
</evidence>
<dbReference type="InterPro" id="IPR054015">
    <property type="entry name" value="ExsA-like_N"/>
</dbReference>
<dbReference type="PANTHER" id="PTHR46796">
    <property type="entry name" value="HTH-TYPE TRANSCRIPTIONAL ACTIVATOR RHAS-RELATED"/>
    <property type="match status" value="1"/>
</dbReference>
<dbReference type="InterPro" id="IPR009057">
    <property type="entry name" value="Homeodomain-like_sf"/>
</dbReference>
<keyword evidence="3" id="KW-0804">Transcription</keyword>
<dbReference type="STRING" id="659014.SAMN04487996_11640"/>
<evidence type="ECO:0000256" key="2">
    <source>
        <dbReference type="ARBA" id="ARBA00023125"/>
    </source>
</evidence>
<sequence length="266" mass="30423">MAASVSPRILYNQYQGRAIEGEAFIADHIFSYIVSGAHDVWVGDKLYSFQAGDYRFFRRNQLAKSLKKPLGEGFCSVSVHINEITLREIGRQYDLTSKGPHLSENVLLLKPGRYLECYVDSLLPYVHTEHALREHIGQLKARELVLILLESNPSLANLLFDFSEPGKIDLQGFMNKHYRYNVTLDRLAFLTGRSLSGFKRDFAKLYGLTPSRWLVRQRLLEAHYLIEKKGKRPSDIYLEIGFNDLSHFSYAYKKAFGNAPGKLGRG</sequence>
<evidence type="ECO:0000313" key="5">
    <source>
        <dbReference type="EMBL" id="SDG19542.1"/>
    </source>
</evidence>
<dbReference type="GO" id="GO:0003700">
    <property type="term" value="F:DNA-binding transcription factor activity"/>
    <property type="evidence" value="ECO:0007669"/>
    <property type="project" value="InterPro"/>
</dbReference>
<feature type="domain" description="HTH araC/xylS-type" evidence="4">
    <location>
        <begin position="168"/>
        <end position="266"/>
    </location>
</feature>